<evidence type="ECO:0000256" key="1">
    <source>
        <dbReference type="ARBA" id="ARBA00022723"/>
    </source>
</evidence>
<dbReference type="Pfam" id="PF07177">
    <property type="entry name" value="Neuralized"/>
    <property type="match status" value="2"/>
</dbReference>
<keyword evidence="2 4" id="KW-0863">Zinc-finger</keyword>
<reference evidence="8 9" key="1">
    <citation type="submission" date="2024-02" db="EMBL/GenBank/DDBJ databases">
        <authorList>
            <person name="Daric V."/>
            <person name="Darras S."/>
        </authorList>
    </citation>
    <scope>NUCLEOTIDE SEQUENCE [LARGE SCALE GENOMIC DNA]</scope>
</reference>
<dbReference type="InterPro" id="IPR013083">
    <property type="entry name" value="Znf_RING/FYVE/PHD"/>
</dbReference>
<dbReference type="PANTHER" id="PTHR12429:SF6">
    <property type="entry name" value="PROTEIN NEURALIZED"/>
    <property type="match status" value="1"/>
</dbReference>
<evidence type="ECO:0000256" key="3">
    <source>
        <dbReference type="ARBA" id="ARBA00022833"/>
    </source>
</evidence>
<organism evidence="8 9">
    <name type="scientific">Clavelina lepadiformis</name>
    <name type="common">Light-bulb sea squirt</name>
    <name type="synonym">Ascidia lepadiformis</name>
    <dbReference type="NCBI Taxonomy" id="159417"/>
    <lineage>
        <taxon>Eukaryota</taxon>
        <taxon>Metazoa</taxon>
        <taxon>Chordata</taxon>
        <taxon>Tunicata</taxon>
        <taxon>Ascidiacea</taxon>
        <taxon>Aplousobranchia</taxon>
        <taxon>Clavelinidae</taxon>
        <taxon>Clavelina</taxon>
    </lineage>
</organism>
<dbReference type="PROSITE" id="PS51065">
    <property type="entry name" value="NHR"/>
    <property type="match status" value="2"/>
</dbReference>
<feature type="domain" description="NHR" evidence="7">
    <location>
        <begin position="306"/>
        <end position="460"/>
    </location>
</feature>
<comment type="caution">
    <text evidence="8">The sequence shown here is derived from an EMBL/GenBank/DDBJ whole genome shotgun (WGS) entry which is preliminary data.</text>
</comment>
<dbReference type="Proteomes" id="UP001642483">
    <property type="component" value="Unassembled WGS sequence"/>
</dbReference>
<dbReference type="Gene3D" id="2.60.120.920">
    <property type="match status" value="2"/>
</dbReference>
<keyword evidence="1" id="KW-0479">Metal-binding</keyword>
<dbReference type="Gene3D" id="3.30.40.10">
    <property type="entry name" value="Zinc/RING finger domain, C3HC4 (zinc finger)"/>
    <property type="match status" value="1"/>
</dbReference>
<evidence type="ECO:0000256" key="5">
    <source>
        <dbReference type="SAM" id="MobiDB-lite"/>
    </source>
</evidence>
<feature type="domain" description="NHR" evidence="7">
    <location>
        <begin position="105"/>
        <end position="261"/>
    </location>
</feature>
<dbReference type="InterPro" id="IPR001841">
    <property type="entry name" value="Znf_RING"/>
</dbReference>
<evidence type="ECO:0000313" key="9">
    <source>
        <dbReference type="Proteomes" id="UP001642483"/>
    </source>
</evidence>
<evidence type="ECO:0000256" key="4">
    <source>
        <dbReference type="PROSITE-ProRule" id="PRU00175"/>
    </source>
</evidence>
<keyword evidence="3" id="KW-0862">Zinc</keyword>
<dbReference type="InterPro" id="IPR043136">
    <property type="entry name" value="B30.2/SPRY_sf"/>
</dbReference>
<feature type="domain" description="RING-type" evidence="6">
    <location>
        <begin position="489"/>
        <end position="533"/>
    </location>
</feature>
<keyword evidence="9" id="KW-1185">Reference proteome</keyword>
<evidence type="ECO:0000313" key="8">
    <source>
        <dbReference type="EMBL" id="CAK8681475.1"/>
    </source>
</evidence>
<sequence length="564" mass="64316">MKQVRLEFIDQQEDIIEKERRLHQPKHKRLEYVAGWNIHQLVKDAKKCRPTLHTRQGFYLKSSVSDIASVYSYRSSKSKSSTSRRSCMTTVTSPTLSTTFRLYDILRFHPAHGSNVVLSNDRQVASRKTQSFCNGLVFGHRPVKFGETVHLRFNKVRTDWRGCVRLGFTPHNPTRCDPKSLPRYAVPDLRRRSRFWAVPIAEKYATKYNIFSFMCKEDGSVSYMINNEGKGTFLTGLETKISLWPMLDLYGKVEEIAIVDDEAAELGAAILGHVEDEDEEEEDLGSGMSPGKRGKLQSGGRARGDYVMFHETRGKNVKLDLRQTTAKRFDSFWNSLSFTRKPLRRFDMTFLEILKVESNYAGGLGVGATNINPATMKSSELPDNAELLTVKPGQYWRISRDIETEEGDQLGFVLDGNGQITYSKNGNPQEMLFSDVPVKDPIWLIFDIYGSTTMIKLMGRITCHDPSDTNNVGRFAFDNIQEDETEKECLMCFKKDRSRDCTIQPCGHTTLCHWCAITCMVKQQLRFIVCPVCGGPVNDVVRILRRKYVNKSPEVSVDEENEPT</sequence>
<dbReference type="PANTHER" id="PTHR12429">
    <property type="entry name" value="NEURALIZED"/>
    <property type="match status" value="1"/>
</dbReference>
<evidence type="ECO:0000259" key="6">
    <source>
        <dbReference type="PROSITE" id="PS50089"/>
    </source>
</evidence>
<dbReference type="InterPro" id="IPR037962">
    <property type="entry name" value="Neuralized"/>
</dbReference>
<dbReference type="SMART" id="SM00588">
    <property type="entry name" value="NEUZ"/>
    <property type="match status" value="2"/>
</dbReference>
<feature type="region of interest" description="Disordered" evidence="5">
    <location>
        <begin position="276"/>
        <end position="300"/>
    </location>
</feature>
<evidence type="ECO:0000259" key="7">
    <source>
        <dbReference type="PROSITE" id="PS51065"/>
    </source>
</evidence>
<accession>A0ABP0FPA9</accession>
<evidence type="ECO:0000256" key="2">
    <source>
        <dbReference type="ARBA" id="ARBA00022771"/>
    </source>
</evidence>
<dbReference type="PROSITE" id="PS50089">
    <property type="entry name" value="ZF_RING_2"/>
    <property type="match status" value="1"/>
</dbReference>
<proteinExistence type="predicted"/>
<protein>
    <submittedName>
        <fullName evidence="8">Uncharacterized protein</fullName>
    </submittedName>
</protein>
<name>A0ABP0FPA9_CLALP</name>
<dbReference type="Pfam" id="PF13920">
    <property type="entry name" value="zf-C3HC4_3"/>
    <property type="match status" value="1"/>
</dbReference>
<dbReference type="InterPro" id="IPR006573">
    <property type="entry name" value="NHR_dom"/>
</dbReference>
<dbReference type="EMBL" id="CAWYQH010000079">
    <property type="protein sequence ID" value="CAK8681475.1"/>
    <property type="molecule type" value="Genomic_DNA"/>
</dbReference>
<gene>
    <name evidence="8" type="ORF">CVLEPA_LOCUS11674</name>
</gene>